<accession>X0UT10</accession>
<evidence type="ECO:0000256" key="1">
    <source>
        <dbReference type="SAM" id="MobiDB-lite"/>
    </source>
</evidence>
<protein>
    <submittedName>
        <fullName evidence="2">Uncharacterized protein</fullName>
    </submittedName>
</protein>
<feature type="non-terminal residue" evidence="2">
    <location>
        <position position="270"/>
    </location>
</feature>
<comment type="caution">
    <text evidence="2">The sequence shown here is derived from an EMBL/GenBank/DDBJ whole genome shotgun (WGS) entry which is preliminary data.</text>
</comment>
<reference evidence="2" key="1">
    <citation type="journal article" date="2014" name="Front. Microbiol.">
        <title>High frequency of phylogenetically diverse reductive dehalogenase-homologous genes in deep subseafloor sedimentary metagenomes.</title>
        <authorList>
            <person name="Kawai M."/>
            <person name="Futagami T."/>
            <person name="Toyoda A."/>
            <person name="Takaki Y."/>
            <person name="Nishi S."/>
            <person name="Hori S."/>
            <person name="Arai W."/>
            <person name="Tsubouchi T."/>
            <person name="Morono Y."/>
            <person name="Uchiyama I."/>
            <person name="Ito T."/>
            <person name="Fujiyama A."/>
            <person name="Inagaki F."/>
            <person name="Takami H."/>
        </authorList>
    </citation>
    <scope>NUCLEOTIDE SEQUENCE</scope>
    <source>
        <strain evidence="2">Expedition CK06-06</strain>
    </source>
</reference>
<sequence>LVECNNVRIQEGGVKNTNLGWTRMGGFADDDMGPLNGSVLISDEFRQRDQSSVLILGTPLDLYAYSDVSSNYVFITPIYNTGTCDVTDASPVIDMNTGFTEDDDISVGDFINIGADDENDPAAIWLEIVSLDDVAETVTIEDDIGGTANNLPFTVRRVFSGTSADIWCADTFPNAQPDNEDLWIATNGLVVVKWNGSDDTCTVLSLGFSCRYLKYWKNMMIYADITESGEYKPSSIRNSAFAEPEDVTDDEADEFAIGNGTDPISRVEDL</sequence>
<proteinExistence type="predicted"/>
<feature type="compositionally biased region" description="Acidic residues" evidence="1">
    <location>
        <begin position="243"/>
        <end position="254"/>
    </location>
</feature>
<feature type="region of interest" description="Disordered" evidence="1">
    <location>
        <begin position="243"/>
        <end position="270"/>
    </location>
</feature>
<feature type="non-terminal residue" evidence="2">
    <location>
        <position position="1"/>
    </location>
</feature>
<name>X0UT10_9ZZZZ</name>
<organism evidence="2">
    <name type="scientific">marine sediment metagenome</name>
    <dbReference type="NCBI Taxonomy" id="412755"/>
    <lineage>
        <taxon>unclassified sequences</taxon>
        <taxon>metagenomes</taxon>
        <taxon>ecological metagenomes</taxon>
    </lineage>
</organism>
<dbReference type="AlphaFoldDB" id="X0UT10"/>
<dbReference type="EMBL" id="BARS01022644">
    <property type="protein sequence ID" value="GAG02372.1"/>
    <property type="molecule type" value="Genomic_DNA"/>
</dbReference>
<gene>
    <name evidence="2" type="ORF">S01H1_36175</name>
</gene>
<evidence type="ECO:0000313" key="2">
    <source>
        <dbReference type="EMBL" id="GAG02372.1"/>
    </source>
</evidence>